<protein>
    <submittedName>
        <fullName evidence="1">Uncharacterized protein</fullName>
    </submittedName>
</protein>
<reference evidence="1" key="1">
    <citation type="submission" date="2014-05" db="EMBL/GenBank/DDBJ databases">
        <authorList>
            <person name="Chronopoulou M."/>
        </authorList>
    </citation>
    <scope>NUCLEOTIDE SEQUENCE</scope>
    <source>
        <tissue evidence="1">Whole organism</tissue>
    </source>
</reference>
<name>A0A0K2THR0_LEPSM</name>
<dbReference type="AlphaFoldDB" id="A0A0K2THR0"/>
<dbReference type="EMBL" id="HACA01008108">
    <property type="protein sequence ID" value="CDW25469.1"/>
    <property type="molecule type" value="Transcribed_RNA"/>
</dbReference>
<sequence>MYFITVSLEVQSSKRMVYPTSWPSKQPNSSATRLDTDIAATRRGCVHPILPLAVNPASAIYCVNCVVLPDPVSPTTIRI</sequence>
<proteinExistence type="predicted"/>
<organism evidence="1">
    <name type="scientific">Lepeophtheirus salmonis</name>
    <name type="common">Salmon louse</name>
    <name type="synonym">Caligus salmonis</name>
    <dbReference type="NCBI Taxonomy" id="72036"/>
    <lineage>
        <taxon>Eukaryota</taxon>
        <taxon>Metazoa</taxon>
        <taxon>Ecdysozoa</taxon>
        <taxon>Arthropoda</taxon>
        <taxon>Crustacea</taxon>
        <taxon>Multicrustacea</taxon>
        <taxon>Hexanauplia</taxon>
        <taxon>Copepoda</taxon>
        <taxon>Siphonostomatoida</taxon>
        <taxon>Caligidae</taxon>
        <taxon>Lepeophtheirus</taxon>
    </lineage>
</organism>
<evidence type="ECO:0000313" key="1">
    <source>
        <dbReference type="EMBL" id="CDW25469.1"/>
    </source>
</evidence>
<accession>A0A0K2THR0</accession>